<reference evidence="2" key="1">
    <citation type="submission" date="2015-04" db="EMBL/GenBank/DDBJ databases">
        <title>The genome sequence of the plant pathogenic Rhizarian Plasmodiophora brassicae reveals insights in its biotrophic life cycle and the origin of chitin synthesis.</title>
        <authorList>
            <person name="Schwelm A."/>
            <person name="Fogelqvist J."/>
            <person name="Knaust A."/>
            <person name="Julke S."/>
            <person name="Lilja T."/>
            <person name="Dhandapani V."/>
            <person name="Bonilla-Rosso G."/>
            <person name="Karlsson M."/>
            <person name="Shevchenko A."/>
            <person name="Choi S.R."/>
            <person name="Kim H.G."/>
            <person name="Park J.Y."/>
            <person name="Lim Y.P."/>
            <person name="Ludwig-Muller J."/>
            <person name="Dixelius C."/>
        </authorList>
    </citation>
    <scope>NUCLEOTIDE SEQUENCE</scope>
    <source>
        <tissue evidence="2">Potato root galls</tissue>
    </source>
</reference>
<feature type="region of interest" description="Disordered" evidence="1">
    <location>
        <begin position="67"/>
        <end position="105"/>
    </location>
</feature>
<organism evidence="2">
    <name type="scientific">Spongospora subterranea</name>
    <dbReference type="NCBI Taxonomy" id="70186"/>
    <lineage>
        <taxon>Eukaryota</taxon>
        <taxon>Sar</taxon>
        <taxon>Rhizaria</taxon>
        <taxon>Endomyxa</taxon>
        <taxon>Phytomyxea</taxon>
        <taxon>Plasmodiophorida</taxon>
        <taxon>Plasmodiophoridae</taxon>
        <taxon>Spongospora</taxon>
    </lineage>
</organism>
<feature type="non-terminal residue" evidence="2">
    <location>
        <position position="105"/>
    </location>
</feature>
<feature type="compositionally biased region" description="Basic and acidic residues" evidence="1">
    <location>
        <begin position="42"/>
        <end position="51"/>
    </location>
</feature>
<feature type="non-terminal residue" evidence="2">
    <location>
        <position position="1"/>
    </location>
</feature>
<protein>
    <submittedName>
        <fullName evidence="2">Uncharacterized protein</fullName>
    </submittedName>
</protein>
<dbReference type="EMBL" id="HACM01003389">
    <property type="protein sequence ID" value="CRZ03831.1"/>
    <property type="molecule type" value="Transcribed_RNA"/>
</dbReference>
<feature type="compositionally biased region" description="Low complexity" evidence="1">
    <location>
        <begin position="77"/>
        <end position="87"/>
    </location>
</feature>
<dbReference type="AlphaFoldDB" id="A0A0H5QQU3"/>
<accession>A0A0H5QQU3</accession>
<name>A0A0H5QQU3_9EUKA</name>
<evidence type="ECO:0000256" key="1">
    <source>
        <dbReference type="SAM" id="MobiDB-lite"/>
    </source>
</evidence>
<feature type="region of interest" description="Disordered" evidence="1">
    <location>
        <begin position="1"/>
        <end position="51"/>
    </location>
</feature>
<evidence type="ECO:0000313" key="2">
    <source>
        <dbReference type="EMBL" id="CRZ03831.1"/>
    </source>
</evidence>
<proteinExistence type="predicted"/>
<sequence length="105" mass="11424">EQREFAADGGDGALALTSTGSGSVSEWRDWMTNELPSDTEPEDKPKHISTTDEARIKSFALLHAGSVSNVYDVPGPSSRNRSGSIRRNLNRDTSRSRLVQVAPPK</sequence>